<evidence type="ECO:0000313" key="1">
    <source>
        <dbReference type="EMBL" id="MFD2824782.1"/>
    </source>
</evidence>
<dbReference type="EMBL" id="JBHUOV010000017">
    <property type="protein sequence ID" value="MFD2824782.1"/>
    <property type="molecule type" value="Genomic_DNA"/>
</dbReference>
<comment type="caution">
    <text evidence="1">The sequence shown here is derived from an EMBL/GenBank/DDBJ whole genome shotgun (WGS) entry which is preliminary data.</text>
</comment>
<accession>A0ABW5WSA0</accession>
<name>A0ABW5WSA0_9FLAO</name>
<protein>
    <submittedName>
        <fullName evidence="1">Uncharacterized protein</fullName>
    </submittedName>
</protein>
<reference evidence="2" key="1">
    <citation type="journal article" date="2019" name="Int. J. Syst. Evol. Microbiol.">
        <title>The Global Catalogue of Microorganisms (GCM) 10K type strain sequencing project: providing services to taxonomists for standard genome sequencing and annotation.</title>
        <authorList>
            <consortium name="The Broad Institute Genomics Platform"/>
            <consortium name="The Broad Institute Genome Sequencing Center for Infectious Disease"/>
            <person name="Wu L."/>
            <person name="Ma J."/>
        </authorList>
    </citation>
    <scope>NUCLEOTIDE SEQUENCE [LARGE SCALE GENOMIC DNA]</scope>
    <source>
        <strain evidence="2">KCTC 32141</strain>
    </source>
</reference>
<organism evidence="1 2">
    <name type="scientific">Lacinutrix iliipiscaria</name>
    <dbReference type="NCBI Taxonomy" id="1230532"/>
    <lineage>
        <taxon>Bacteria</taxon>
        <taxon>Pseudomonadati</taxon>
        <taxon>Bacteroidota</taxon>
        <taxon>Flavobacteriia</taxon>
        <taxon>Flavobacteriales</taxon>
        <taxon>Flavobacteriaceae</taxon>
        <taxon>Lacinutrix</taxon>
    </lineage>
</organism>
<proteinExistence type="predicted"/>
<keyword evidence="2" id="KW-1185">Reference proteome</keyword>
<gene>
    <name evidence="1" type="ORF">ACFS5M_13955</name>
</gene>
<sequence>MPLLQAVISQGGNSKLTNDVFVGLTLDTEGTASEFKPIDPFFTHSNVYNPFDGYWYFVIMLKGGAPNNRAVKVFKCSKVEGVIVINDSYIIPAHASITSAYDSHHSPIITLDESNGDLYIAREKGADSTDNSNGHNTDWLVYKKAVADDLEDIVLHKEIAGYFSYPMMWVNGTDIFLAGRGAVALVRDTRLNMQILSTNSATASTDHYPYYTGDTNIRAYCHRMYNYDDNTEKILILNERDDTDGGKTGVHIFKTFDGINYKNLQETYNKDVDASGNMSAANMDDNCAVWLRASADYNINYEGGFKNDGVTYALISRSIKDPVVVDGNTYQIFNDLRLYYFTTEDDWQYKDISEILPENFRHIWAAMRTIQLGFDGTNLIIYVLDKTGDNDIFYEYKSSNLFEDYTYNVIDELDSNNYFFGEQSYNASTNAQRLIILTEIIGGDIYDLDASSNLKLYAPE</sequence>
<dbReference type="Proteomes" id="UP001597533">
    <property type="component" value="Unassembled WGS sequence"/>
</dbReference>
<dbReference type="RefSeq" id="WP_183490089.1">
    <property type="nucleotide sequence ID" value="NZ_JBHUOV010000017.1"/>
</dbReference>
<evidence type="ECO:0000313" key="2">
    <source>
        <dbReference type="Proteomes" id="UP001597533"/>
    </source>
</evidence>